<accession>A0A7S4HKY2</accession>
<proteinExistence type="predicted"/>
<dbReference type="EMBL" id="HBKO01010283">
    <property type="protein sequence ID" value="CAE2202300.1"/>
    <property type="molecule type" value="Transcribed_RNA"/>
</dbReference>
<feature type="non-terminal residue" evidence="1">
    <location>
        <position position="1"/>
    </location>
</feature>
<reference evidence="1" key="1">
    <citation type="submission" date="2021-01" db="EMBL/GenBank/DDBJ databases">
        <authorList>
            <person name="Corre E."/>
            <person name="Pelletier E."/>
            <person name="Niang G."/>
            <person name="Scheremetjew M."/>
            <person name="Finn R."/>
            <person name="Kale V."/>
            <person name="Holt S."/>
            <person name="Cochrane G."/>
            <person name="Meng A."/>
            <person name="Brown T."/>
            <person name="Cohen L."/>
        </authorList>
    </citation>
    <scope>NUCLEOTIDE SEQUENCE</scope>
    <source>
        <strain evidence="1">UIO037</strain>
    </source>
</reference>
<evidence type="ECO:0000313" key="1">
    <source>
        <dbReference type="EMBL" id="CAE2202300.1"/>
    </source>
</evidence>
<gene>
    <name evidence="1" type="ORF">CPOL0286_LOCUS4716</name>
</gene>
<name>A0A7S4HKY2_9EUKA</name>
<protein>
    <submittedName>
        <fullName evidence="1">Uncharacterized protein</fullName>
    </submittedName>
</protein>
<sequence length="225" mass="26821">VVGCAMSLPSLGPRGLQSKVSTSGFSVPRSVSSTTLVRHADAQLDWGGHKRQPRGSPYAVNFSAECERIEEEHRVRQEFETRRLKREDQMRENMRQDIVEQARKEELESHKLHQQKIAVLEEQKRLKAQRGVKLADERHKREKSVIHRRFYDPTVEVLQQRDREWEQRRVQRTHELQERMKKVEMINEQRRQEDLRKREERREHVYQRSLGQIGGAPQLLHPQML</sequence>
<dbReference type="AlphaFoldDB" id="A0A7S4HKY2"/>
<organism evidence="1">
    <name type="scientific">Prymnesium polylepis</name>
    <dbReference type="NCBI Taxonomy" id="72548"/>
    <lineage>
        <taxon>Eukaryota</taxon>
        <taxon>Haptista</taxon>
        <taxon>Haptophyta</taxon>
        <taxon>Prymnesiophyceae</taxon>
        <taxon>Prymnesiales</taxon>
        <taxon>Prymnesiaceae</taxon>
        <taxon>Prymnesium</taxon>
    </lineage>
</organism>